<dbReference type="PANTHER" id="PTHR18945">
    <property type="entry name" value="NEUROTRANSMITTER GATED ION CHANNEL"/>
    <property type="match status" value="1"/>
</dbReference>
<dbReference type="AlphaFoldDB" id="A0A6P3VNE8"/>
<dbReference type="InterPro" id="IPR036719">
    <property type="entry name" value="Neuro-gated_channel_TM_sf"/>
</dbReference>
<dbReference type="KEGG" id="char:105894947"/>
<evidence type="ECO:0000313" key="9">
    <source>
        <dbReference type="Proteomes" id="UP000515152"/>
    </source>
</evidence>
<dbReference type="InterPro" id="IPR038050">
    <property type="entry name" value="Neuro_actylchol_rec"/>
</dbReference>
<dbReference type="GeneID" id="105894947"/>
<keyword evidence="9" id="KW-1185">Reference proteome</keyword>
<feature type="transmembrane region" description="Helical" evidence="6">
    <location>
        <begin position="184"/>
        <end position="201"/>
    </location>
</feature>
<dbReference type="Gene3D" id="1.20.58.390">
    <property type="entry name" value="Neurotransmitter-gated ion-channel transmembrane domain"/>
    <property type="match status" value="1"/>
</dbReference>
<dbReference type="Pfam" id="PF02932">
    <property type="entry name" value="Neur_chan_memb"/>
    <property type="match status" value="1"/>
</dbReference>
<evidence type="ECO:0000256" key="5">
    <source>
        <dbReference type="SAM" id="MobiDB-lite"/>
    </source>
</evidence>
<feature type="region of interest" description="Disordered" evidence="5">
    <location>
        <begin position="257"/>
        <end position="281"/>
    </location>
</feature>
<feature type="transmembrane region" description="Helical" evidence="6">
    <location>
        <begin position="213"/>
        <end position="235"/>
    </location>
</feature>
<feature type="compositionally biased region" description="Basic and acidic residues" evidence="5">
    <location>
        <begin position="257"/>
        <end position="267"/>
    </location>
</feature>
<dbReference type="Gene3D" id="2.70.170.10">
    <property type="entry name" value="Neurotransmitter-gated ion-channel ligand-binding domain"/>
    <property type="match status" value="1"/>
</dbReference>
<dbReference type="SUPFAM" id="SSF63712">
    <property type="entry name" value="Nicotinic receptor ligand binding domain-like"/>
    <property type="match status" value="1"/>
</dbReference>
<dbReference type="RefSeq" id="XP_012676959.2">
    <property type="nucleotide sequence ID" value="XM_012821505.2"/>
</dbReference>
<keyword evidence="2 6" id="KW-0812">Transmembrane</keyword>
<dbReference type="InterPro" id="IPR006202">
    <property type="entry name" value="Neur_chan_lig-bd"/>
</dbReference>
<evidence type="ECO:0000256" key="4">
    <source>
        <dbReference type="ARBA" id="ARBA00023136"/>
    </source>
</evidence>
<evidence type="ECO:0000256" key="2">
    <source>
        <dbReference type="ARBA" id="ARBA00022692"/>
    </source>
</evidence>
<accession>A0A6P3VNE8</accession>
<sequence>MHFSSQLTLKMRWNDPDFVWNKTVHNFTVLVLPASKIWTPDLTVDNAVAVKTKPTFSDVVVEYNGNVEYTINMYITVKCNINLFNYPFITDFCPVALNGWTNKDGCGMHLNFRDRNLNWANGSAGEWVTQGVILTGSGFRNYLNVELSISPFNPVVGLLLPSLLIILADIMSCMLPLGGGERNSFKVTLVLSFTMFLNLLTEQIPDNGDCSPLIRYHFLICLLLLVLSMLSSLALSGMLKGCGFKFCRGGKVTEDNHEYPQRKKGDGEATGGPQDNDHEMKDDSLHRVMGFLEGRQWQEREESKAKAYAEKLDRIGFLVYISVCVLYIIGVVATATGEFCDSNNLDFWRDDD</sequence>
<dbReference type="SUPFAM" id="SSF90112">
    <property type="entry name" value="Neurotransmitter-gated ion-channel transmembrane pore"/>
    <property type="match status" value="1"/>
</dbReference>
<evidence type="ECO:0000256" key="6">
    <source>
        <dbReference type="SAM" id="Phobius"/>
    </source>
</evidence>
<name>A0A6P3VNE8_CLUHA</name>
<feature type="transmembrane region" description="Helical" evidence="6">
    <location>
        <begin position="155"/>
        <end position="177"/>
    </location>
</feature>
<dbReference type="Proteomes" id="UP000515152">
    <property type="component" value="Chromosome 1"/>
</dbReference>
<gene>
    <name evidence="10" type="primary">LOC105894947</name>
</gene>
<feature type="domain" description="Neurotransmitter-gated ion-channel ligand-binding" evidence="7">
    <location>
        <begin position="2"/>
        <end position="104"/>
    </location>
</feature>
<evidence type="ECO:0000259" key="7">
    <source>
        <dbReference type="Pfam" id="PF02931"/>
    </source>
</evidence>
<dbReference type="GO" id="GO:0016020">
    <property type="term" value="C:membrane"/>
    <property type="evidence" value="ECO:0007669"/>
    <property type="project" value="UniProtKB-SubCell"/>
</dbReference>
<dbReference type="InterPro" id="IPR006201">
    <property type="entry name" value="Neur_channel"/>
</dbReference>
<evidence type="ECO:0000256" key="1">
    <source>
        <dbReference type="ARBA" id="ARBA00004141"/>
    </source>
</evidence>
<evidence type="ECO:0000256" key="3">
    <source>
        <dbReference type="ARBA" id="ARBA00022989"/>
    </source>
</evidence>
<reference evidence="10" key="1">
    <citation type="submission" date="2025-08" db="UniProtKB">
        <authorList>
            <consortium name="RefSeq"/>
        </authorList>
    </citation>
    <scope>IDENTIFICATION</scope>
</reference>
<feature type="domain" description="Neurotransmitter-gated ion-channel transmembrane" evidence="8">
    <location>
        <begin position="158"/>
        <end position="232"/>
    </location>
</feature>
<dbReference type="InterPro" id="IPR006029">
    <property type="entry name" value="Neurotrans-gated_channel_TM"/>
</dbReference>
<proteinExistence type="predicted"/>
<keyword evidence="3 6" id="KW-1133">Transmembrane helix</keyword>
<dbReference type="InterPro" id="IPR036734">
    <property type="entry name" value="Neur_chan_lig-bd_sf"/>
</dbReference>
<feature type="transmembrane region" description="Helical" evidence="6">
    <location>
        <begin position="315"/>
        <end position="335"/>
    </location>
</feature>
<organism evidence="9 10">
    <name type="scientific">Clupea harengus</name>
    <name type="common">Atlantic herring</name>
    <dbReference type="NCBI Taxonomy" id="7950"/>
    <lineage>
        <taxon>Eukaryota</taxon>
        <taxon>Metazoa</taxon>
        <taxon>Chordata</taxon>
        <taxon>Craniata</taxon>
        <taxon>Vertebrata</taxon>
        <taxon>Euteleostomi</taxon>
        <taxon>Actinopterygii</taxon>
        <taxon>Neopterygii</taxon>
        <taxon>Teleostei</taxon>
        <taxon>Clupei</taxon>
        <taxon>Clupeiformes</taxon>
        <taxon>Clupeoidei</taxon>
        <taxon>Clupeidae</taxon>
        <taxon>Clupea</taxon>
    </lineage>
</organism>
<dbReference type="Pfam" id="PF02931">
    <property type="entry name" value="Neur_chan_LBD"/>
    <property type="match status" value="1"/>
</dbReference>
<keyword evidence="4 6" id="KW-0472">Membrane</keyword>
<protein>
    <submittedName>
        <fullName evidence="10">Zinc-activated ligand-gated ion channel-like</fullName>
    </submittedName>
</protein>
<evidence type="ECO:0000259" key="8">
    <source>
        <dbReference type="Pfam" id="PF02932"/>
    </source>
</evidence>
<dbReference type="GO" id="GO:0004888">
    <property type="term" value="F:transmembrane signaling receptor activity"/>
    <property type="evidence" value="ECO:0007669"/>
    <property type="project" value="InterPro"/>
</dbReference>
<evidence type="ECO:0000313" key="10">
    <source>
        <dbReference type="RefSeq" id="XP_012676959.2"/>
    </source>
</evidence>
<comment type="subcellular location">
    <subcellularLocation>
        <location evidence="1">Membrane</location>
        <topology evidence="1">Multi-pass membrane protein</topology>
    </subcellularLocation>
</comment>
<dbReference type="OrthoDB" id="5920062at2759"/>
<dbReference type="GO" id="GO:0005230">
    <property type="term" value="F:extracellular ligand-gated monoatomic ion channel activity"/>
    <property type="evidence" value="ECO:0007669"/>
    <property type="project" value="InterPro"/>
</dbReference>